<dbReference type="AlphaFoldDB" id="A0A1Y0B4V9"/>
<reference evidence="1" key="1">
    <citation type="submission" date="2017-03" db="EMBL/GenBank/DDBJ databases">
        <title>The mitochondrial genome of the carnivorous plant Utricularia reniformis (Lentibulariaceae): structure, comparative analysis and evolutionary landmarks.</title>
        <authorList>
            <person name="Silva S.R."/>
            <person name="Alvarenga D.O."/>
            <person name="Michael T.P."/>
            <person name="Miranda V.F.O."/>
            <person name="Varani A.M."/>
        </authorList>
    </citation>
    <scope>NUCLEOTIDE SEQUENCE</scope>
</reference>
<sequence>MSGELFSFVGPISLTLLCNHGANFFPLFQTNLINKKKVRLEPVYPMYPVVSLPTLSFSGDRSLK</sequence>
<evidence type="ECO:0000313" key="1">
    <source>
        <dbReference type="EMBL" id="ART32427.1"/>
    </source>
</evidence>
<name>A0A1Y0B4V9_9LAMI</name>
<proteinExistence type="predicted"/>
<gene>
    <name evidence="1" type="ORF">AEK19_MT2282</name>
</gene>
<geneLocation type="mitochondrion" evidence="1"/>
<organism evidence="1">
    <name type="scientific">Utricularia reniformis</name>
    <dbReference type="NCBI Taxonomy" id="192314"/>
    <lineage>
        <taxon>Eukaryota</taxon>
        <taxon>Viridiplantae</taxon>
        <taxon>Streptophyta</taxon>
        <taxon>Embryophyta</taxon>
        <taxon>Tracheophyta</taxon>
        <taxon>Spermatophyta</taxon>
        <taxon>Magnoliopsida</taxon>
        <taxon>eudicotyledons</taxon>
        <taxon>Gunneridae</taxon>
        <taxon>Pentapetalae</taxon>
        <taxon>asterids</taxon>
        <taxon>lamiids</taxon>
        <taxon>Lamiales</taxon>
        <taxon>Lentibulariaceae</taxon>
        <taxon>Utricularia</taxon>
    </lineage>
</organism>
<dbReference type="EMBL" id="KY774314">
    <property type="protein sequence ID" value="ART32427.1"/>
    <property type="molecule type" value="Genomic_DNA"/>
</dbReference>
<accession>A0A1Y0B4V9</accession>
<keyword evidence="1" id="KW-0496">Mitochondrion</keyword>
<protein>
    <submittedName>
        <fullName evidence="1">Uncharacterized protein</fullName>
    </submittedName>
</protein>